<organism evidence="2 3">
    <name type="scientific">Paranoxybacillus vitaminiphilus</name>
    <dbReference type="NCBI Taxonomy" id="581036"/>
    <lineage>
        <taxon>Bacteria</taxon>
        <taxon>Bacillati</taxon>
        <taxon>Bacillota</taxon>
        <taxon>Bacilli</taxon>
        <taxon>Bacillales</taxon>
        <taxon>Anoxybacillaceae</taxon>
        <taxon>Paranoxybacillus</taxon>
    </lineage>
</organism>
<evidence type="ECO:0000313" key="3">
    <source>
        <dbReference type="Proteomes" id="UP000248555"/>
    </source>
</evidence>
<dbReference type="Pfam" id="PF12679">
    <property type="entry name" value="ABC2_membrane_2"/>
    <property type="match status" value="1"/>
</dbReference>
<keyword evidence="3" id="KW-1185">Reference proteome</keyword>
<keyword evidence="1" id="KW-1133">Transmembrane helix</keyword>
<dbReference type="EMBL" id="QLMH01000010">
    <property type="protein sequence ID" value="RAK18399.1"/>
    <property type="molecule type" value="Genomic_DNA"/>
</dbReference>
<keyword evidence="1" id="KW-0472">Membrane</keyword>
<feature type="transmembrane region" description="Helical" evidence="1">
    <location>
        <begin position="158"/>
        <end position="179"/>
    </location>
</feature>
<protein>
    <submittedName>
        <fullName evidence="2">Cu-processing system permease protein</fullName>
    </submittedName>
</protein>
<feature type="transmembrane region" description="Helical" evidence="1">
    <location>
        <begin position="231"/>
        <end position="253"/>
    </location>
</feature>
<dbReference type="PROSITE" id="PS51257">
    <property type="entry name" value="PROKAR_LIPOPROTEIN"/>
    <property type="match status" value="1"/>
</dbReference>
<gene>
    <name evidence="2" type="ORF">B0I26_11030</name>
</gene>
<feature type="transmembrane region" description="Helical" evidence="1">
    <location>
        <begin position="41"/>
        <end position="64"/>
    </location>
</feature>
<name>A0A327YJD4_9BACL</name>
<dbReference type="AlphaFoldDB" id="A0A327YJD4"/>
<reference evidence="2 3" key="1">
    <citation type="submission" date="2018-06" db="EMBL/GenBank/DDBJ databases">
        <title>Genomic Encyclopedia of Type Strains, Phase III (KMG-III): the genomes of soil and plant-associated and newly described type strains.</title>
        <authorList>
            <person name="Whitman W."/>
        </authorList>
    </citation>
    <scope>NUCLEOTIDE SEQUENCE [LARGE SCALE GENOMIC DNA]</scope>
    <source>
        <strain evidence="2 3">CGMCC 1.8979</strain>
    </source>
</reference>
<sequence>MRSKWIVSFALLFTSLACITVYFGSTNDQSGFSGFNRMTASLLNLSLFLIPLLTLLTGSMFLAGEREDGRFMLLLSAPISPFSIIFGKYIGILLALLSVISLGYGTIGIIVAALFRQASTHLFLFFAFSLLLMLMFLSVSLVIGMMSTTRFQALGLSLLSWALSVLFYEFIVIAITSFVHKTMVLPIISTSVFLNPVELVRVWTIISLKSGTIFGPSLYDFTIWAEGVYGQIMFIAATIIWMIVPLFIAYLLMKKGV</sequence>
<comment type="caution">
    <text evidence="2">The sequence shown here is derived from an EMBL/GenBank/DDBJ whole genome shotgun (WGS) entry which is preliminary data.</text>
</comment>
<dbReference type="GO" id="GO:0005886">
    <property type="term" value="C:plasma membrane"/>
    <property type="evidence" value="ECO:0007669"/>
    <property type="project" value="UniProtKB-SubCell"/>
</dbReference>
<feature type="transmembrane region" description="Helical" evidence="1">
    <location>
        <begin position="96"/>
        <end position="115"/>
    </location>
</feature>
<evidence type="ECO:0000256" key="1">
    <source>
        <dbReference type="SAM" id="Phobius"/>
    </source>
</evidence>
<proteinExistence type="predicted"/>
<dbReference type="Proteomes" id="UP000248555">
    <property type="component" value="Unassembled WGS sequence"/>
</dbReference>
<accession>A0A327YJD4</accession>
<dbReference type="GO" id="GO:0140359">
    <property type="term" value="F:ABC-type transporter activity"/>
    <property type="evidence" value="ECO:0007669"/>
    <property type="project" value="InterPro"/>
</dbReference>
<keyword evidence="1" id="KW-0812">Transmembrane</keyword>
<evidence type="ECO:0000313" key="2">
    <source>
        <dbReference type="EMBL" id="RAK18399.1"/>
    </source>
</evidence>
<feature type="transmembrane region" description="Helical" evidence="1">
    <location>
        <begin position="122"/>
        <end position="146"/>
    </location>
</feature>